<evidence type="ECO:0000256" key="5">
    <source>
        <dbReference type="SAM" id="Coils"/>
    </source>
</evidence>
<feature type="coiled-coil region" evidence="5">
    <location>
        <begin position="253"/>
        <end position="280"/>
    </location>
</feature>
<feature type="domain" description="HSF-type DNA-binding" evidence="7">
    <location>
        <begin position="67"/>
        <end position="161"/>
    </location>
</feature>
<sequence>MLDEEGTSNGGNASNVLEAASALASLGGDIRVDSEGIPDNTSSYSSREPDDGSSHDSTPVAHEGDKRVEAFPRKLMDLLSHEDSGGAITWLPHGKSFVIISVEKLAKILPLHFKDHKFSSFVRKLYRWGFRQVEKGPNAQSFFHRNFQRDGEELCQQISCSPFIINNGLHDQATGGENKSRGTEQMPCSDVLMLRRRIAISQARVLAHKQQISFALDSLPNTSSSMPALTPPRFRRHSLAFGDLGRTSNTFRRNNQNHTFEDLEERTKQLQNNMRSLLRMSGKGEQNGLYDCPFSPDAAHVIQQAVDVLK</sequence>
<evidence type="ECO:0000256" key="1">
    <source>
        <dbReference type="ARBA" id="ARBA00004123"/>
    </source>
</evidence>
<dbReference type="SUPFAM" id="SSF46785">
    <property type="entry name" value="Winged helix' DNA-binding domain"/>
    <property type="match status" value="1"/>
</dbReference>
<gene>
    <name evidence="8" type="ORF">OAUR00152_LOCUS23097</name>
</gene>
<dbReference type="Pfam" id="PF00447">
    <property type="entry name" value="HSF_DNA-bind"/>
    <property type="match status" value="1"/>
</dbReference>
<dbReference type="PRINTS" id="PR00056">
    <property type="entry name" value="HSFDOMAIN"/>
</dbReference>
<dbReference type="InterPro" id="IPR036390">
    <property type="entry name" value="WH_DNA-bd_sf"/>
</dbReference>
<dbReference type="GO" id="GO:0003700">
    <property type="term" value="F:DNA-binding transcription factor activity"/>
    <property type="evidence" value="ECO:0007669"/>
    <property type="project" value="InterPro"/>
</dbReference>
<keyword evidence="3" id="KW-0539">Nucleus</keyword>
<proteinExistence type="inferred from homology"/>
<accession>A0A7S4J710</accession>
<dbReference type="AlphaFoldDB" id="A0A7S4J710"/>
<evidence type="ECO:0000256" key="2">
    <source>
        <dbReference type="ARBA" id="ARBA00023125"/>
    </source>
</evidence>
<evidence type="ECO:0000256" key="3">
    <source>
        <dbReference type="ARBA" id="ARBA00023242"/>
    </source>
</evidence>
<evidence type="ECO:0000259" key="7">
    <source>
        <dbReference type="SMART" id="SM00415"/>
    </source>
</evidence>
<reference evidence="8" key="1">
    <citation type="submission" date="2021-01" db="EMBL/GenBank/DDBJ databases">
        <authorList>
            <person name="Corre E."/>
            <person name="Pelletier E."/>
            <person name="Niang G."/>
            <person name="Scheremetjew M."/>
            <person name="Finn R."/>
            <person name="Kale V."/>
            <person name="Holt S."/>
            <person name="Cochrane G."/>
            <person name="Meng A."/>
            <person name="Brown T."/>
            <person name="Cohen L."/>
        </authorList>
    </citation>
    <scope>NUCLEOTIDE SEQUENCE</scope>
    <source>
        <strain evidence="8">Isolate 1302-5</strain>
    </source>
</reference>
<protein>
    <recommendedName>
        <fullName evidence="7">HSF-type DNA-binding domain-containing protein</fullName>
    </recommendedName>
</protein>
<dbReference type="GO" id="GO:0043565">
    <property type="term" value="F:sequence-specific DNA binding"/>
    <property type="evidence" value="ECO:0007669"/>
    <property type="project" value="InterPro"/>
</dbReference>
<dbReference type="EMBL" id="HBKQ01033730">
    <property type="protein sequence ID" value="CAE2254427.1"/>
    <property type="molecule type" value="Transcribed_RNA"/>
</dbReference>
<dbReference type="SMART" id="SM00415">
    <property type="entry name" value="HSF"/>
    <property type="match status" value="1"/>
</dbReference>
<dbReference type="PANTHER" id="PTHR10015">
    <property type="entry name" value="HEAT SHOCK TRANSCRIPTION FACTOR"/>
    <property type="match status" value="1"/>
</dbReference>
<name>A0A7S4J710_9STRA</name>
<keyword evidence="5" id="KW-0175">Coiled coil</keyword>
<dbReference type="InterPro" id="IPR036388">
    <property type="entry name" value="WH-like_DNA-bd_sf"/>
</dbReference>
<organism evidence="8">
    <name type="scientific">Odontella aurita</name>
    <dbReference type="NCBI Taxonomy" id="265563"/>
    <lineage>
        <taxon>Eukaryota</taxon>
        <taxon>Sar</taxon>
        <taxon>Stramenopiles</taxon>
        <taxon>Ochrophyta</taxon>
        <taxon>Bacillariophyta</taxon>
        <taxon>Mediophyceae</taxon>
        <taxon>Biddulphiophycidae</taxon>
        <taxon>Eupodiscales</taxon>
        <taxon>Odontellaceae</taxon>
        <taxon>Odontella</taxon>
    </lineage>
</organism>
<dbReference type="GO" id="GO:0005634">
    <property type="term" value="C:nucleus"/>
    <property type="evidence" value="ECO:0007669"/>
    <property type="project" value="UniProtKB-SubCell"/>
</dbReference>
<dbReference type="PANTHER" id="PTHR10015:SF206">
    <property type="entry name" value="HSF-TYPE DNA-BINDING DOMAIN-CONTAINING PROTEIN"/>
    <property type="match status" value="1"/>
</dbReference>
<evidence type="ECO:0000256" key="4">
    <source>
        <dbReference type="RuleBase" id="RU004020"/>
    </source>
</evidence>
<feature type="region of interest" description="Disordered" evidence="6">
    <location>
        <begin position="30"/>
        <end position="65"/>
    </location>
</feature>
<dbReference type="FunFam" id="1.10.10.10:FF:000479">
    <property type="entry name" value="Predicted protein"/>
    <property type="match status" value="1"/>
</dbReference>
<comment type="subcellular location">
    <subcellularLocation>
        <location evidence="1">Nucleus</location>
    </subcellularLocation>
</comment>
<dbReference type="InterPro" id="IPR000232">
    <property type="entry name" value="HSF_DNA-bd"/>
</dbReference>
<evidence type="ECO:0000313" key="8">
    <source>
        <dbReference type="EMBL" id="CAE2254427.1"/>
    </source>
</evidence>
<keyword evidence="2" id="KW-0238">DNA-binding</keyword>
<dbReference type="Gene3D" id="1.10.10.10">
    <property type="entry name" value="Winged helix-like DNA-binding domain superfamily/Winged helix DNA-binding domain"/>
    <property type="match status" value="1"/>
</dbReference>
<comment type="similarity">
    <text evidence="4">Belongs to the HSF family.</text>
</comment>
<evidence type="ECO:0000256" key="6">
    <source>
        <dbReference type="SAM" id="MobiDB-lite"/>
    </source>
</evidence>